<evidence type="ECO:0000313" key="9">
    <source>
        <dbReference type="Proteomes" id="UP001424459"/>
    </source>
</evidence>
<proteinExistence type="inferred from homology"/>
<accession>A0ABP7TK05</accession>
<keyword evidence="4 7" id="KW-0547">Nucleotide-binding</keyword>
<keyword evidence="6" id="KW-0460">Magnesium</keyword>
<dbReference type="PROSITE" id="PS01012">
    <property type="entry name" value="FOLYLPOLYGLU_SYNT_2"/>
    <property type="match status" value="1"/>
</dbReference>
<evidence type="ECO:0000256" key="5">
    <source>
        <dbReference type="ARBA" id="ARBA00022840"/>
    </source>
</evidence>
<dbReference type="RefSeq" id="WP_344695156.1">
    <property type="nucleotide sequence ID" value="NZ_BAABBR010000001.1"/>
</dbReference>
<keyword evidence="9" id="KW-1185">Reference proteome</keyword>
<evidence type="ECO:0000256" key="4">
    <source>
        <dbReference type="ARBA" id="ARBA00022741"/>
    </source>
</evidence>
<keyword evidence="2 7" id="KW-0436">Ligase</keyword>
<comment type="similarity">
    <text evidence="1 7">Belongs to the folylpolyglutamate synthase family.</text>
</comment>
<sequence>MADGARSDHPGVQEQLDRLEALSPGGDRLGLERIEALLARLGHPERGLPPVFHVAGTNGKGSTCAFLRSALEAAGHRVHVFTSPHLVRFNERIRLAGMMIEDEHLAALLAEVLDASDGIGPSFFEATAAAAFLAFSRTPADALVLEVGMGGRLDATNVVAAPAVTGIAALGLDHQMWLGETLADIAGEKAGIAKPGIPLVTLAHHPEAAARIREAAGQRSAPLFVQGEEWRSDADHGHLRYSDSNDSVDLPLPALPGAHQQDNAALAIAMIRHQSAVMVPDEALASAMTTTRWPARLQKLRPGLLVGNRDAWLDGGHNPQAAAVLARSIAALTRGRPLHLVAGILSTKDAAGLLAPFRGLVESVHAVAFDHALAIAPGDLAAISRQLGFEASAHASVGAALTGIPADRPVLIAGSLYLAGEVLALNDEIPD</sequence>
<evidence type="ECO:0000256" key="7">
    <source>
        <dbReference type="PIRNR" id="PIRNR001563"/>
    </source>
</evidence>
<dbReference type="NCBIfam" id="TIGR01499">
    <property type="entry name" value="folC"/>
    <property type="match status" value="1"/>
</dbReference>
<dbReference type="InterPro" id="IPR001645">
    <property type="entry name" value="Folylpolyglutamate_synth"/>
</dbReference>
<dbReference type="InterPro" id="IPR036615">
    <property type="entry name" value="Mur_ligase_C_dom_sf"/>
</dbReference>
<dbReference type="InterPro" id="IPR036565">
    <property type="entry name" value="Mur-like_cat_sf"/>
</dbReference>
<evidence type="ECO:0000256" key="2">
    <source>
        <dbReference type="ARBA" id="ARBA00022598"/>
    </source>
</evidence>
<dbReference type="Proteomes" id="UP001424459">
    <property type="component" value="Unassembled WGS sequence"/>
</dbReference>
<dbReference type="PIRSF" id="PIRSF001563">
    <property type="entry name" value="Folylpolyglu_synth"/>
    <property type="match status" value="1"/>
</dbReference>
<keyword evidence="3" id="KW-0479">Metal-binding</keyword>
<keyword evidence="5 7" id="KW-0067">ATP-binding</keyword>
<dbReference type="SUPFAM" id="SSF53244">
    <property type="entry name" value="MurD-like peptide ligases, peptide-binding domain"/>
    <property type="match status" value="1"/>
</dbReference>
<organism evidence="8 9">
    <name type="scientific">Sphingomonas rosea</name>
    <dbReference type="NCBI Taxonomy" id="335605"/>
    <lineage>
        <taxon>Bacteria</taxon>
        <taxon>Pseudomonadati</taxon>
        <taxon>Pseudomonadota</taxon>
        <taxon>Alphaproteobacteria</taxon>
        <taxon>Sphingomonadales</taxon>
        <taxon>Sphingomonadaceae</taxon>
        <taxon>Sphingomonas</taxon>
    </lineage>
</organism>
<dbReference type="PANTHER" id="PTHR11136:SF0">
    <property type="entry name" value="DIHYDROFOLATE SYNTHETASE-RELATED"/>
    <property type="match status" value="1"/>
</dbReference>
<dbReference type="PANTHER" id="PTHR11136">
    <property type="entry name" value="FOLYLPOLYGLUTAMATE SYNTHASE-RELATED"/>
    <property type="match status" value="1"/>
</dbReference>
<protein>
    <submittedName>
        <fullName evidence="8">Folylpolyglutamate synthase/dihydrofolate synthase family protein</fullName>
    </submittedName>
</protein>
<evidence type="ECO:0000256" key="6">
    <source>
        <dbReference type="ARBA" id="ARBA00022842"/>
    </source>
</evidence>
<dbReference type="SUPFAM" id="SSF53623">
    <property type="entry name" value="MurD-like peptide ligases, catalytic domain"/>
    <property type="match status" value="1"/>
</dbReference>
<evidence type="ECO:0000256" key="3">
    <source>
        <dbReference type="ARBA" id="ARBA00022723"/>
    </source>
</evidence>
<gene>
    <name evidence="8" type="ORF">GCM10022281_02590</name>
</gene>
<dbReference type="Gene3D" id="3.40.1190.10">
    <property type="entry name" value="Mur-like, catalytic domain"/>
    <property type="match status" value="1"/>
</dbReference>
<evidence type="ECO:0000313" key="8">
    <source>
        <dbReference type="EMBL" id="GAA4027388.1"/>
    </source>
</evidence>
<dbReference type="Gene3D" id="3.90.190.20">
    <property type="entry name" value="Mur ligase, C-terminal domain"/>
    <property type="match status" value="1"/>
</dbReference>
<reference evidence="9" key="1">
    <citation type="journal article" date="2019" name="Int. J. Syst. Evol. Microbiol.">
        <title>The Global Catalogue of Microorganisms (GCM) 10K type strain sequencing project: providing services to taxonomists for standard genome sequencing and annotation.</title>
        <authorList>
            <consortium name="The Broad Institute Genomics Platform"/>
            <consortium name="The Broad Institute Genome Sequencing Center for Infectious Disease"/>
            <person name="Wu L."/>
            <person name="Ma J."/>
        </authorList>
    </citation>
    <scope>NUCLEOTIDE SEQUENCE [LARGE SCALE GENOMIC DNA]</scope>
    <source>
        <strain evidence="9">JCM 17564</strain>
    </source>
</reference>
<dbReference type="InterPro" id="IPR018109">
    <property type="entry name" value="Folylpolyglutamate_synth_CS"/>
</dbReference>
<comment type="caution">
    <text evidence="8">The sequence shown here is derived from an EMBL/GenBank/DDBJ whole genome shotgun (WGS) entry which is preliminary data.</text>
</comment>
<name>A0ABP7TK05_9SPHN</name>
<evidence type="ECO:0000256" key="1">
    <source>
        <dbReference type="ARBA" id="ARBA00008276"/>
    </source>
</evidence>
<dbReference type="EMBL" id="BAABBR010000001">
    <property type="protein sequence ID" value="GAA4027388.1"/>
    <property type="molecule type" value="Genomic_DNA"/>
</dbReference>